<feature type="region of interest" description="Disordered" evidence="1">
    <location>
        <begin position="1"/>
        <end position="155"/>
    </location>
</feature>
<dbReference type="AlphaFoldDB" id="A0A9W7LAM9"/>
<reference evidence="3" key="1">
    <citation type="journal article" date="2023" name="Commun. Biol.">
        <title>Genome analysis of Parmales, the sister group of diatoms, reveals the evolutionary specialization of diatoms from phago-mixotrophs to photoautotrophs.</title>
        <authorList>
            <person name="Ban H."/>
            <person name="Sato S."/>
            <person name="Yoshikawa S."/>
            <person name="Yamada K."/>
            <person name="Nakamura Y."/>
            <person name="Ichinomiya M."/>
            <person name="Sato N."/>
            <person name="Blanc-Mathieu R."/>
            <person name="Endo H."/>
            <person name="Kuwata A."/>
            <person name="Ogata H."/>
        </authorList>
    </citation>
    <scope>NUCLEOTIDE SEQUENCE [LARGE SCALE GENOMIC DNA]</scope>
</reference>
<accession>A0A9W7LAM9</accession>
<proteinExistence type="predicted"/>
<dbReference type="PANTHER" id="PTHR23202:SF119">
    <property type="entry name" value="TWENTY-FOUR, ISOFORM B"/>
    <property type="match status" value="1"/>
</dbReference>
<evidence type="ECO:0000313" key="2">
    <source>
        <dbReference type="EMBL" id="GMI42060.1"/>
    </source>
</evidence>
<organism evidence="2 3">
    <name type="scientific">Triparma columacea</name>
    <dbReference type="NCBI Taxonomy" id="722753"/>
    <lineage>
        <taxon>Eukaryota</taxon>
        <taxon>Sar</taxon>
        <taxon>Stramenopiles</taxon>
        <taxon>Ochrophyta</taxon>
        <taxon>Bolidophyceae</taxon>
        <taxon>Parmales</taxon>
        <taxon>Triparmaceae</taxon>
        <taxon>Triparma</taxon>
    </lineage>
</organism>
<feature type="compositionally biased region" description="Low complexity" evidence="1">
    <location>
        <begin position="91"/>
        <end position="100"/>
    </location>
</feature>
<feature type="compositionally biased region" description="Pro residues" evidence="1">
    <location>
        <begin position="56"/>
        <end position="70"/>
    </location>
</feature>
<feature type="compositionally biased region" description="Gly residues" evidence="1">
    <location>
        <begin position="36"/>
        <end position="49"/>
    </location>
</feature>
<name>A0A9W7LAM9_9STRA</name>
<sequence length="1102" mass="120542">MSDSDDLEDPEKKKRRIHFSPTHSPDVGEDEVALSTGGGAAATQGGGPPGAAAAPPRSPPGGAPRAPPPGSSAGPPRGAAGGPPRAPPPGSSAGPPRGAAETAANLPSSSLPATHLPPPASIPPATNPTNSSDSVDDDDVADEAANYPDYEDDDGIADEEALKNIKINLKDDQQLFELLKAYVTIFKEMMSPTAAKKILLQHSSENPARRAELDAMLEKEGIEGVYFKWPFATAAFNTFFPSDATIRLRSSLEETLATTPRKKLVEGHVEVSRVMLAMVASFFPHLFKIAYTILLEHSFEACAKPFLKKALVYYIVHKGEETGLGEGEEEVIESFEETLVNQAHSKTLSTKNIKFEYLNLDNVLVFLETYPTDIDFQKLSRTNGPVVMYRLGKKVPKNINPFLQQPNPFDQRFSQFSHAEDFLSRVQGENPQREDESNDVYANKMRCAKNEAYKKLKDTFKVPKDGIPNSAWNASSFGSFVSCLSQTMSLASMYYFTLAYPDDQELLDKILKYLYACEGSPSNSHQASSVYVATAEWEKLKPYDAERLKFNTEEFFGLTQEAARHSPEWPKSWLRKWHKRYMKQVPPEDVGNDDIDNNVHTKDPLYLMLNNAILRTIVDGSSKYKARMSDTNVKGVKIENIRRPLPDNIETVKAWFKEASKDVSSAPAALPRAWFEEASKTDVSSAPAAPPLAAPVIQPAATAPAAAAPAATAAAPATAAPAVAAPAAAPLPPPTAPVIQTAAAAPAAQNPPILSAGSSLDNEDLPDRCVINFSFDGKYNMTSLISLGLRAGATRVLNAMLRIVGYLTRAKLLPDATLDCPEMRNLWFEFPLFLNGVPSHDWTKRAVVTAMLLRILKGSGASSKVAWIANRKDRISGSFYNLATWGAAFVILLMKIEFNLFTNEEKEIKKGVKDLFGVAMVGNGKIHDSLVSVGWSATREAAARLVAFGLIQNIDSLEMSKDVNSFATTDSITNTVDDDNITAAQAALLKTSPYSGCRLRECGDKGIEIIYEEARTSNKDDRTNGVNKLKEDIEEKFEEIKPFVKPIQDSLQESFREDDRFKSYHEYFPPPRQTDDEVEEMRGDDVENEDEMMRGGGEGGGV</sequence>
<evidence type="ECO:0000313" key="3">
    <source>
        <dbReference type="Proteomes" id="UP001165065"/>
    </source>
</evidence>
<keyword evidence="3" id="KW-1185">Reference proteome</keyword>
<gene>
    <name evidence="2" type="ORF">TrCOL_g6780</name>
</gene>
<protein>
    <submittedName>
        <fullName evidence="2">Uncharacterized protein</fullName>
    </submittedName>
</protein>
<dbReference type="PANTHER" id="PTHR23202">
    <property type="entry name" value="WASP INTERACTING PROTEIN-RELATED"/>
    <property type="match status" value="1"/>
</dbReference>
<evidence type="ECO:0000256" key="1">
    <source>
        <dbReference type="SAM" id="MobiDB-lite"/>
    </source>
</evidence>
<dbReference type="EMBL" id="BRYA01001360">
    <property type="protein sequence ID" value="GMI42060.1"/>
    <property type="molecule type" value="Genomic_DNA"/>
</dbReference>
<feature type="compositionally biased region" description="Pro residues" evidence="1">
    <location>
        <begin position="115"/>
        <end position="126"/>
    </location>
</feature>
<dbReference type="Proteomes" id="UP001165065">
    <property type="component" value="Unassembled WGS sequence"/>
</dbReference>
<feature type="region of interest" description="Disordered" evidence="1">
    <location>
        <begin position="1061"/>
        <end position="1102"/>
    </location>
</feature>
<comment type="caution">
    <text evidence="2">The sequence shown here is derived from an EMBL/GenBank/DDBJ whole genome shotgun (WGS) entry which is preliminary data.</text>
</comment>